<reference evidence="2" key="1">
    <citation type="submission" date="2023-01" db="EMBL/GenBank/DDBJ databases">
        <title>Sulfurovum sp. zt1-1 genome assembly.</title>
        <authorList>
            <person name="Wang J."/>
        </authorList>
    </citation>
    <scope>NUCLEOTIDE SEQUENCE</scope>
    <source>
        <strain evidence="2">Zt1-1</strain>
    </source>
</reference>
<keyword evidence="3" id="KW-1185">Reference proteome</keyword>
<dbReference type="InterPro" id="IPR001763">
    <property type="entry name" value="Rhodanese-like_dom"/>
</dbReference>
<dbReference type="EMBL" id="JAQIBD010000002">
    <property type="protein sequence ID" value="MDM5272136.1"/>
    <property type="molecule type" value="Genomic_DNA"/>
</dbReference>
<accession>A0ABT7R0W0</accession>
<evidence type="ECO:0000259" key="1">
    <source>
        <dbReference type="PROSITE" id="PS50206"/>
    </source>
</evidence>
<organism evidence="2 3">
    <name type="scientific">Sulfurovum zhangzhouensis</name>
    <dbReference type="NCBI Taxonomy" id="3019067"/>
    <lineage>
        <taxon>Bacteria</taxon>
        <taxon>Pseudomonadati</taxon>
        <taxon>Campylobacterota</taxon>
        <taxon>Epsilonproteobacteria</taxon>
        <taxon>Campylobacterales</taxon>
        <taxon>Sulfurovaceae</taxon>
        <taxon>Sulfurovum</taxon>
    </lineage>
</organism>
<dbReference type="SMART" id="SM00450">
    <property type="entry name" value="RHOD"/>
    <property type="match status" value="1"/>
</dbReference>
<protein>
    <submittedName>
        <fullName evidence="2">Rhodanese-like domain-containing protein</fullName>
    </submittedName>
</protein>
<feature type="domain" description="Rhodanese" evidence="1">
    <location>
        <begin position="114"/>
        <end position="227"/>
    </location>
</feature>
<dbReference type="CDD" id="cd00158">
    <property type="entry name" value="RHOD"/>
    <property type="match status" value="1"/>
</dbReference>
<dbReference type="Proteomes" id="UP001169069">
    <property type="component" value="Unassembled WGS sequence"/>
</dbReference>
<dbReference type="Gene3D" id="3.40.250.10">
    <property type="entry name" value="Rhodanese-like domain"/>
    <property type="match status" value="1"/>
</dbReference>
<sequence>MGWKSILFISLLTFSYAQETPKMLHAHSIEVKYTAMDGSVKEVTVARDSDLRCRDIPFDGKTFWSEEYPLKTVPEFCKKSFITTAGQLSPMKIDEKIDTYGELEVLEFLDEMQEDQNMLFVDSRKKEWYEARTIPGSHNIPFIYFTEKGKWEKKKQEALTLLGIKITKEGYDFSEAKTVLFFCNGVWCRQSPQMIEALLEMGYPPEKMKWYRGGLQSWLNVGMTSIIP</sequence>
<evidence type="ECO:0000313" key="3">
    <source>
        <dbReference type="Proteomes" id="UP001169069"/>
    </source>
</evidence>
<evidence type="ECO:0000313" key="2">
    <source>
        <dbReference type="EMBL" id="MDM5272136.1"/>
    </source>
</evidence>
<dbReference type="InterPro" id="IPR036873">
    <property type="entry name" value="Rhodanese-like_dom_sf"/>
</dbReference>
<dbReference type="Pfam" id="PF00581">
    <property type="entry name" value="Rhodanese"/>
    <property type="match status" value="1"/>
</dbReference>
<gene>
    <name evidence="2" type="ORF">PGH07_08085</name>
</gene>
<dbReference type="PROSITE" id="PS50206">
    <property type="entry name" value="RHODANESE_3"/>
    <property type="match status" value="1"/>
</dbReference>
<comment type="caution">
    <text evidence="2">The sequence shown here is derived from an EMBL/GenBank/DDBJ whole genome shotgun (WGS) entry which is preliminary data.</text>
</comment>
<dbReference type="RefSeq" id="WP_289413888.1">
    <property type="nucleotide sequence ID" value="NZ_JAQIBD010000002.1"/>
</dbReference>
<proteinExistence type="predicted"/>
<dbReference type="SUPFAM" id="SSF52821">
    <property type="entry name" value="Rhodanese/Cell cycle control phosphatase"/>
    <property type="match status" value="1"/>
</dbReference>
<name>A0ABT7R0W0_9BACT</name>